<protein>
    <submittedName>
        <fullName evidence="1">Uncharacterized protein</fullName>
    </submittedName>
</protein>
<dbReference type="Proteomes" id="UP000053237">
    <property type="component" value="Unassembled WGS sequence"/>
</dbReference>
<organism evidence="1 2">
    <name type="scientific">Albugo candida</name>
    <dbReference type="NCBI Taxonomy" id="65357"/>
    <lineage>
        <taxon>Eukaryota</taxon>
        <taxon>Sar</taxon>
        <taxon>Stramenopiles</taxon>
        <taxon>Oomycota</taxon>
        <taxon>Peronosporomycetes</taxon>
        <taxon>Albuginales</taxon>
        <taxon>Albuginaceae</taxon>
        <taxon>Albugo</taxon>
    </lineage>
</organism>
<dbReference type="AlphaFoldDB" id="A0A024FTW3"/>
<evidence type="ECO:0000313" key="2">
    <source>
        <dbReference type="Proteomes" id="UP000053237"/>
    </source>
</evidence>
<proteinExistence type="predicted"/>
<comment type="caution">
    <text evidence="1">The sequence shown here is derived from an EMBL/GenBank/DDBJ whole genome shotgun (WGS) entry which is preliminary data.</text>
</comment>
<gene>
    <name evidence="1" type="ORF">BN9_108010</name>
</gene>
<evidence type="ECO:0000313" key="1">
    <source>
        <dbReference type="EMBL" id="CCI10578.1"/>
    </source>
</evidence>
<sequence length="155" mass="17837">MVPLLADTIESWSTCQDFFILPLAPISPFTSSINSSSLVIASLAPNPATAPSSSAWDVSAFEQLDMLVLSRWTVDLSRERKSYLIGGQYRSEYLFFIYPKELYFHVIKIDINRFIVSFSASANRKYRYIDKEIVLCYTFFRPQISVFRSIFLMVT</sequence>
<accession>A0A024FTW3</accession>
<name>A0A024FTW3_9STRA</name>
<reference evidence="1 2" key="1">
    <citation type="submission" date="2012-05" db="EMBL/GenBank/DDBJ databases">
        <title>Recombination and specialization in a pathogen metapopulation.</title>
        <authorList>
            <person name="Gardiner A."/>
            <person name="Kemen E."/>
            <person name="Schultz-Larsen T."/>
            <person name="MacLean D."/>
            <person name="Van Oosterhout C."/>
            <person name="Jones J.D.G."/>
        </authorList>
    </citation>
    <scope>NUCLEOTIDE SEQUENCE [LARGE SCALE GENOMIC DNA]</scope>
    <source>
        <strain evidence="1 2">Ac Nc2</strain>
    </source>
</reference>
<dbReference type="EMBL" id="CAIX01000301">
    <property type="protein sequence ID" value="CCI10578.1"/>
    <property type="molecule type" value="Genomic_DNA"/>
</dbReference>
<dbReference type="InParanoid" id="A0A024FTW3"/>
<keyword evidence="2" id="KW-1185">Reference proteome</keyword>